<dbReference type="RefSeq" id="WP_111536501.1">
    <property type="nucleotide sequence ID" value="NZ_QKZL01000004.1"/>
</dbReference>
<dbReference type="InterPro" id="IPR011330">
    <property type="entry name" value="Glyco_hydro/deAcase_b/a-brl"/>
</dbReference>
<feature type="region of interest" description="Disordered" evidence="1">
    <location>
        <begin position="82"/>
        <end position="121"/>
    </location>
</feature>
<dbReference type="Pfam" id="PF04748">
    <property type="entry name" value="Polysacc_deac_2"/>
    <property type="match status" value="1"/>
</dbReference>
<evidence type="ECO:0000256" key="1">
    <source>
        <dbReference type="SAM" id="MobiDB-lite"/>
    </source>
</evidence>
<evidence type="ECO:0000313" key="2">
    <source>
        <dbReference type="EMBL" id="PZX17608.1"/>
    </source>
</evidence>
<dbReference type="Gene3D" id="3.20.20.370">
    <property type="entry name" value="Glycoside hydrolase/deacetylase"/>
    <property type="match status" value="1"/>
</dbReference>
<name>A0A2W7NBT2_9RHOB</name>
<dbReference type="SUPFAM" id="SSF88713">
    <property type="entry name" value="Glycoside hydrolase/deacetylase"/>
    <property type="match status" value="1"/>
</dbReference>
<dbReference type="AlphaFoldDB" id="A0A2W7NBT2"/>
<dbReference type="EMBL" id="QKZL01000004">
    <property type="protein sequence ID" value="PZX17608.1"/>
    <property type="molecule type" value="Genomic_DNA"/>
</dbReference>
<feature type="region of interest" description="Disordered" evidence="1">
    <location>
        <begin position="263"/>
        <end position="292"/>
    </location>
</feature>
<dbReference type="InterPro" id="IPR006837">
    <property type="entry name" value="Divergent_DAC"/>
</dbReference>
<dbReference type="GO" id="GO:0005975">
    <property type="term" value="P:carbohydrate metabolic process"/>
    <property type="evidence" value="ECO:0007669"/>
    <property type="project" value="InterPro"/>
</dbReference>
<proteinExistence type="predicted"/>
<sequence>MRGFGAGLAWGGGMSAVGLLVALQIAGPPKETLPAPVVGDVEIAAAPQAAGETRQEGGDFPAAERAGPGMSNAVHLEAVVEAEEETALPPPTDRPEIEDGDEVAFEGPDPAARAAAPTTPEDRAITVAVPPAIASPAAPPSSPPVAASLSGPDIAPRGFADRSATDATGSGTLGAPSRLSRPASDRGGAVPALPGPIPPREAAASRRDATRPVPLPVVAELSPRAAIPPLPGETEAAAVLLAQLGRGEPGDPLLDGAERLRARRSEETGDPRPVPPSGTGSEAQQGGLPDLDRESRPAAIRAAGMASDAPALKRFAVPFDADADMPQLSLIVLDSEAMPMDLPPDVTIGIDAAAPDAEARSEAYRQAGHEIVLVPAIAPGATPGDAEVGLMASLRRVPEAVAVMSDPDGRLQDNRAASAQVVARIEETGHGLVTLPRGLDRARRLAESLGVASGTAYRVIGGPGEDDIAITRAIEQAALRARQSSPVILVLRGRPETLAAVTAWREGAGAAGIAIAPLSAALDGGAS</sequence>
<protein>
    <submittedName>
        <fullName evidence="2">Polysaccharide deacetylase 2 family uncharacterized protein YibQ</fullName>
    </submittedName>
</protein>
<dbReference type="Proteomes" id="UP000248916">
    <property type="component" value="Unassembled WGS sequence"/>
</dbReference>
<feature type="region of interest" description="Disordered" evidence="1">
    <location>
        <begin position="134"/>
        <end position="212"/>
    </location>
</feature>
<organism evidence="2 3">
    <name type="scientific">Palleronia aestuarii</name>
    <dbReference type="NCBI Taxonomy" id="568105"/>
    <lineage>
        <taxon>Bacteria</taxon>
        <taxon>Pseudomonadati</taxon>
        <taxon>Pseudomonadota</taxon>
        <taxon>Alphaproteobacteria</taxon>
        <taxon>Rhodobacterales</taxon>
        <taxon>Roseobacteraceae</taxon>
        <taxon>Palleronia</taxon>
    </lineage>
</organism>
<gene>
    <name evidence="2" type="ORF">LX81_01333</name>
</gene>
<feature type="compositionally biased region" description="Low complexity" evidence="1">
    <location>
        <begin position="108"/>
        <end position="119"/>
    </location>
</feature>
<keyword evidence="3" id="KW-1185">Reference proteome</keyword>
<accession>A0A2W7NBT2</accession>
<evidence type="ECO:0000313" key="3">
    <source>
        <dbReference type="Proteomes" id="UP000248916"/>
    </source>
</evidence>
<comment type="caution">
    <text evidence="2">The sequence shown here is derived from an EMBL/GenBank/DDBJ whole genome shotgun (WGS) entry which is preliminary data.</text>
</comment>
<reference evidence="2 3" key="1">
    <citation type="submission" date="2018-06" db="EMBL/GenBank/DDBJ databases">
        <title>Genomic Encyclopedia of Archaeal and Bacterial Type Strains, Phase II (KMG-II): from individual species to whole genera.</title>
        <authorList>
            <person name="Goeker M."/>
        </authorList>
    </citation>
    <scope>NUCLEOTIDE SEQUENCE [LARGE SCALE GENOMIC DNA]</scope>
    <source>
        <strain evidence="2 3">DSM 22009</strain>
    </source>
</reference>